<evidence type="ECO:0000313" key="7">
    <source>
        <dbReference type="EMBL" id="MFC4653257.1"/>
    </source>
</evidence>
<evidence type="ECO:0000256" key="5">
    <source>
        <dbReference type="SAM" id="Phobius"/>
    </source>
</evidence>
<comment type="caution">
    <text evidence="7">The sequence shown here is derived from an EMBL/GenBank/DDBJ whole genome shotgun (WGS) entry which is preliminary data.</text>
</comment>
<feature type="domain" description="RDD" evidence="6">
    <location>
        <begin position="6"/>
        <end position="130"/>
    </location>
</feature>
<evidence type="ECO:0000256" key="4">
    <source>
        <dbReference type="ARBA" id="ARBA00023136"/>
    </source>
</evidence>
<dbReference type="Pfam" id="PF06271">
    <property type="entry name" value="RDD"/>
    <property type="match status" value="1"/>
</dbReference>
<accession>A0ABV9JFV1</accession>
<proteinExistence type="predicted"/>
<gene>
    <name evidence="7" type="ORF">ACFO26_10105</name>
</gene>
<feature type="transmembrane region" description="Helical" evidence="5">
    <location>
        <begin position="99"/>
        <end position="119"/>
    </location>
</feature>
<name>A0ABV9JFV1_9LACT</name>
<keyword evidence="8" id="KW-1185">Reference proteome</keyword>
<keyword evidence="3 5" id="KW-1133">Transmembrane helix</keyword>
<evidence type="ECO:0000256" key="2">
    <source>
        <dbReference type="ARBA" id="ARBA00022692"/>
    </source>
</evidence>
<evidence type="ECO:0000259" key="6">
    <source>
        <dbReference type="Pfam" id="PF06271"/>
    </source>
</evidence>
<reference evidence="8" key="1">
    <citation type="journal article" date="2019" name="Int. J. Syst. Evol. Microbiol.">
        <title>The Global Catalogue of Microorganisms (GCM) 10K type strain sequencing project: providing services to taxonomists for standard genome sequencing and annotation.</title>
        <authorList>
            <consortium name="The Broad Institute Genomics Platform"/>
            <consortium name="The Broad Institute Genome Sequencing Center for Infectious Disease"/>
            <person name="Wu L."/>
            <person name="Ma J."/>
        </authorList>
    </citation>
    <scope>NUCLEOTIDE SEQUENCE [LARGE SCALE GENOMIC DNA]</scope>
    <source>
        <strain evidence="8">CCUG 63287</strain>
    </source>
</reference>
<comment type="subcellular location">
    <subcellularLocation>
        <location evidence="1">Membrane</location>
        <topology evidence="1">Multi-pass membrane protein</topology>
    </subcellularLocation>
</comment>
<feature type="transmembrane region" description="Helical" evidence="5">
    <location>
        <begin position="6"/>
        <end position="28"/>
    </location>
</feature>
<keyword evidence="2 5" id="KW-0812">Transmembrane</keyword>
<evidence type="ECO:0000313" key="8">
    <source>
        <dbReference type="Proteomes" id="UP001595987"/>
    </source>
</evidence>
<keyword evidence="4 5" id="KW-0472">Membrane</keyword>
<sequence length="147" mass="16436">MKKLLFVQRILASLIDLIIIYIPFLLLANFLFKSATLLPLVNLLAALLFVIYNMIAISSFEGQSLGKYFAKLQVEIFSSTTSKKSVKLMEVGQREVAKILYFLPLAGPIVAVISFICYLTKGKFLHDIIGHSTVVIRTKGVRESHDS</sequence>
<dbReference type="Proteomes" id="UP001595987">
    <property type="component" value="Unassembled WGS sequence"/>
</dbReference>
<dbReference type="InterPro" id="IPR010432">
    <property type="entry name" value="RDD"/>
</dbReference>
<feature type="transmembrane region" description="Helical" evidence="5">
    <location>
        <begin position="40"/>
        <end position="60"/>
    </location>
</feature>
<protein>
    <submittedName>
        <fullName evidence="7">RDD family protein</fullName>
    </submittedName>
</protein>
<dbReference type="EMBL" id="JBHSGD010000008">
    <property type="protein sequence ID" value="MFC4653257.1"/>
    <property type="molecule type" value="Genomic_DNA"/>
</dbReference>
<evidence type="ECO:0000256" key="3">
    <source>
        <dbReference type="ARBA" id="ARBA00022989"/>
    </source>
</evidence>
<organism evidence="7 8">
    <name type="scientific">Lactococcus nasutitermitis</name>
    <dbReference type="NCBI Taxonomy" id="1652957"/>
    <lineage>
        <taxon>Bacteria</taxon>
        <taxon>Bacillati</taxon>
        <taxon>Bacillota</taxon>
        <taxon>Bacilli</taxon>
        <taxon>Lactobacillales</taxon>
        <taxon>Streptococcaceae</taxon>
        <taxon>Lactococcus</taxon>
    </lineage>
</organism>
<dbReference type="RefSeq" id="WP_213536433.1">
    <property type="nucleotide sequence ID" value="NZ_BOVQ01000006.1"/>
</dbReference>
<evidence type="ECO:0000256" key="1">
    <source>
        <dbReference type="ARBA" id="ARBA00004141"/>
    </source>
</evidence>